<evidence type="ECO:0000256" key="7">
    <source>
        <dbReference type="ARBA" id="ARBA00022777"/>
    </source>
</evidence>
<proteinExistence type="inferred from homology"/>
<dbReference type="InterPro" id="IPR017441">
    <property type="entry name" value="Protein_kinase_ATP_BS"/>
</dbReference>
<keyword evidence="7 14" id="KW-0418">Kinase</keyword>
<keyword evidence="9" id="KW-1015">Disulfide bond</keyword>
<dbReference type="SUPFAM" id="SSF56112">
    <property type="entry name" value="Protein kinase-like (PK-like)"/>
    <property type="match status" value="1"/>
</dbReference>
<dbReference type="InterPro" id="IPR000719">
    <property type="entry name" value="Prot_kinase_dom"/>
</dbReference>
<evidence type="ECO:0000256" key="15">
    <source>
        <dbReference type="PROSITE-ProRule" id="PRU10141"/>
    </source>
</evidence>
<dbReference type="PROSITE" id="PS50011">
    <property type="entry name" value="PROTEIN_KINASE_DOM"/>
    <property type="match status" value="1"/>
</dbReference>
<evidence type="ECO:0000256" key="14">
    <source>
        <dbReference type="PIRNR" id="PIRNR000641"/>
    </source>
</evidence>
<evidence type="ECO:0000313" key="20">
    <source>
        <dbReference type="EMBL" id="CAL5070204.1"/>
    </source>
</evidence>
<dbReference type="PROSITE" id="PS50948">
    <property type="entry name" value="PAN"/>
    <property type="match status" value="1"/>
</dbReference>
<dbReference type="Gene3D" id="1.10.510.10">
    <property type="entry name" value="Transferase(Phosphotransferase) domain 1"/>
    <property type="match status" value="1"/>
</dbReference>
<protein>
    <recommendedName>
        <fullName evidence="14">Receptor-like serine/threonine-protein kinase</fullName>
        <ecNumber evidence="14">2.7.11.1</ecNumber>
    </recommendedName>
</protein>
<feature type="domain" description="Bulb-type lectin" evidence="18">
    <location>
        <begin position="61"/>
        <end position="187"/>
    </location>
</feature>
<dbReference type="SMART" id="SM00220">
    <property type="entry name" value="S_TKc"/>
    <property type="match status" value="1"/>
</dbReference>
<dbReference type="InterPro" id="IPR011009">
    <property type="entry name" value="Kinase-like_dom_sf"/>
</dbReference>
<keyword evidence="10" id="KW-0675">Receptor</keyword>
<dbReference type="InterPro" id="IPR036426">
    <property type="entry name" value="Bulb-type_lectin_dom_sf"/>
</dbReference>
<dbReference type="Pfam" id="PF01453">
    <property type="entry name" value="B_lectin"/>
    <property type="match status" value="1"/>
</dbReference>
<feature type="transmembrane region" description="Helical" evidence="16">
    <location>
        <begin position="488"/>
        <end position="510"/>
    </location>
</feature>
<keyword evidence="6 14" id="KW-0547">Nucleotide-binding</keyword>
<dbReference type="EC" id="2.7.11.1" evidence="14"/>
<dbReference type="PROSITE" id="PS00108">
    <property type="entry name" value="PROTEIN_KINASE_ST"/>
    <property type="match status" value="1"/>
</dbReference>
<dbReference type="AlphaFoldDB" id="A0ABC9F8J2"/>
<dbReference type="EMBL" id="OZ075115">
    <property type="protein sequence ID" value="CAL5070204.1"/>
    <property type="molecule type" value="Genomic_DNA"/>
</dbReference>
<feature type="binding site" evidence="15">
    <location>
        <position position="586"/>
    </location>
    <ligand>
        <name>ATP</name>
        <dbReference type="ChEBI" id="CHEBI:30616"/>
    </ligand>
</feature>
<evidence type="ECO:0000256" key="5">
    <source>
        <dbReference type="ARBA" id="ARBA00022729"/>
    </source>
</evidence>
<dbReference type="GO" id="GO:0005524">
    <property type="term" value="F:ATP binding"/>
    <property type="evidence" value="ECO:0007669"/>
    <property type="project" value="UniProtKB-UniRule"/>
</dbReference>
<comment type="similarity">
    <text evidence="14">Belongs to the protein kinase superfamily. Ser/Thr protein kinase family.</text>
</comment>
<feature type="domain" description="Protein kinase" evidence="17">
    <location>
        <begin position="549"/>
        <end position="846"/>
    </location>
</feature>
<dbReference type="PANTHER" id="PTHR32444:SF236">
    <property type="entry name" value="D-MANNOSE BINDING LECTIN FAMILY PROTEIN, EXPRESSED"/>
    <property type="match status" value="1"/>
</dbReference>
<dbReference type="SMART" id="SM00108">
    <property type="entry name" value="B_lectin"/>
    <property type="match status" value="1"/>
</dbReference>
<evidence type="ECO:0000256" key="4">
    <source>
        <dbReference type="ARBA" id="ARBA00022679"/>
    </source>
</evidence>
<dbReference type="InterPro" id="IPR008271">
    <property type="entry name" value="Ser/Thr_kinase_AS"/>
</dbReference>
<organism evidence="20 21">
    <name type="scientific">Urochloa decumbens</name>
    <dbReference type="NCBI Taxonomy" id="240449"/>
    <lineage>
        <taxon>Eukaryota</taxon>
        <taxon>Viridiplantae</taxon>
        <taxon>Streptophyta</taxon>
        <taxon>Embryophyta</taxon>
        <taxon>Tracheophyta</taxon>
        <taxon>Spermatophyta</taxon>
        <taxon>Magnoliopsida</taxon>
        <taxon>Liliopsida</taxon>
        <taxon>Poales</taxon>
        <taxon>Poaceae</taxon>
        <taxon>PACMAD clade</taxon>
        <taxon>Panicoideae</taxon>
        <taxon>Panicodae</taxon>
        <taxon>Paniceae</taxon>
        <taxon>Melinidinae</taxon>
        <taxon>Urochloa</taxon>
    </lineage>
</organism>
<evidence type="ECO:0000256" key="2">
    <source>
        <dbReference type="ARBA" id="ARBA00022527"/>
    </source>
</evidence>
<dbReference type="PROSITE" id="PS00107">
    <property type="entry name" value="PROTEIN_KINASE_ATP"/>
    <property type="match status" value="1"/>
</dbReference>
<dbReference type="CDD" id="cd01098">
    <property type="entry name" value="PAN_AP_plant"/>
    <property type="match status" value="1"/>
</dbReference>
<evidence type="ECO:0000259" key="17">
    <source>
        <dbReference type="PROSITE" id="PS50011"/>
    </source>
</evidence>
<feature type="domain" description="Apple" evidence="19">
    <location>
        <begin position="388"/>
        <end position="474"/>
    </location>
</feature>
<dbReference type="InterPro" id="IPR003609">
    <property type="entry name" value="Pan_app"/>
</dbReference>
<keyword evidence="3" id="KW-0245">EGF-like domain</keyword>
<comment type="subcellular location">
    <subcellularLocation>
        <location evidence="1">Membrane</location>
        <topology evidence="1">Single-pass type I membrane protein</topology>
    </subcellularLocation>
</comment>
<keyword evidence="16" id="KW-1133">Transmembrane helix</keyword>
<dbReference type="GO" id="GO:0016020">
    <property type="term" value="C:membrane"/>
    <property type="evidence" value="ECO:0007669"/>
    <property type="project" value="UniProtKB-SubCell"/>
</dbReference>
<comment type="catalytic activity">
    <reaction evidence="13 14">
        <text>L-seryl-[protein] + ATP = O-phospho-L-seryl-[protein] + ADP + H(+)</text>
        <dbReference type="Rhea" id="RHEA:17989"/>
        <dbReference type="Rhea" id="RHEA-COMP:9863"/>
        <dbReference type="Rhea" id="RHEA-COMP:11604"/>
        <dbReference type="ChEBI" id="CHEBI:15378"/>
        <dbReference type="ChEBI" id="CHEBI:29999"/>
        <dbReference type="ChEBI" id="CHEBI:30616"/>
        <dbReference type="ChEBI" id="CHEBI:83421"/>
        <dbReference type="ChEBI" id="CHEBI:456216"/>
        <dbReference type="EC" id="2.7.11.1"/>
    </reaction>
</comment>
<evidence type="ECO:0000256" key="1">
    <source>
        <dbReference type="ARBA" id="ARBA00004479"/>
    </source>
</evidence>
<keyword evidence="11" id="KW-0325">Glycoprotein</keyword>
<dbReference type="InterPro" id="IPR024171">
    <property type="entry name" value="SRK-like_kinase"/>
</dbReference>
<keyword evidence="16" id="KW-0812">Transmembrane</keyword>
<dbReference type="SUPFAM" id="SSF51110">
    <property type="entry name" value="alpha-D-mannose-specific plant lectins"/>
    <property type="match status" value="1"/>
</dbReference>
<sequence length="875" mass="94838">MSDADLNYCCANLLACVDDMTNTMRSHLHHNNRLPVLAQSCVLRVILIFFGTCAAAHQVASDTLSKGSNLTDGQTLVSANGTFTLGFFTRGAPARRYLGIWFTVSNSSTDAVCWVANRDRPLGDTSGVLVVTETGSLVLLDASGGTAWSSNTAAVAASSSPTTVQLLETGNLVLRSTDDDVRVWQSFDHPSNTLLPGAKIGMNLWSGGGWSLTSWCAPDDPSPGSLRYVMSMRGGLPEIVMLDSSNATKYRTGVWNGLWFSGIPEMQSYSDKLAFQVTVSPSEVSYSYSIRSGGPLTRLVLMDTPLVQRFIWDPRLHWWTVIFKGPRDNICDAYAKCGPSGMCDQSAAATSSSFCSCVHQQGFSPVSLPDWNMGDTSRGCRRNVPLDCGDKSSSTDWFAAVTGVKLPDTLNASLDMGITLDRCRERCLANCSCAAYAAADIRGGGDGSGCLMWPENLVDLQYLGGGQTLYLRLAKSGSGKGKTTQRTVALVVAGSVLGVIVVLTLVFYVMQAARIKRRNLIIQFTEAPALQPSAFSIALDTVKSATRNFSVRNVIGEGTFGIVYEGKLPRGHPLVQGIAGRTIAVKRLRRTSDIPETIISYFTREMQVISGLNQHKNVLRLLAYCNEESEQILVYEYMHRRSLDAYIFGKPKERTRLDWQKRLQIVVGIAEGVKHLHEGDGSAGNVIHRDLKPANVLLDGGWNAKVADFGTAKLLLAGATGTRTRIGTPGYMAPEYVQSDGGDTTLKCDVYSFGVTLLETLSGRRNSDRPTSLISEAWRLWVDRSVPALLDPAVTPAPARAELPLLRRCIQVGLLCVQQQPDDRPAMSAVVEMLSSSSSDLVEPTVPMVGNKALAALLEESDLSRPTVYEAIDFT</sequence>
<name>A0ABC9F8J2_9POAL</name>
<evidence type="ECO:0000256" key="11">
    <source>
        <dbReference type="ARBA" id="ARBA00023180"/>
    </source>
</evidence>
<evidence type="ECO:0000256" key="16">
    <source>
        <dbReference type="SAM" id="Phobius"/>
    </source>
</evidence>
<dbReference type="FunFam" id="1.10.510.10:FF:001023">
    <property type="entry name" value="Os07g0541700 protein"/>
    <property type="match status" value="1"/>
</dbReference>
<dbReference type="Gene3D" id="2.90.10.10">
    <property type="entry name" value="Bulb-type lectin domain"/>
    <property type="match status" value="1"/>
</dbReference>
<reference evidence="20" key="1">
    <citation type="submission" date="2024-10" db="EMBL/GenBank/DDBJ databases">
        <authorList>
            <person name="Ryan C."/>
        </authorList>
    </citation>
    <scope>NUCLEOTIDE SEQUENCE [LARGE SCALE GENOMIC DNA]</scope>
</reference>
<evidence type="ECO:0000313" key="21">
    <source>
        <dbReference type="Proteomes" id="UP001497457"/>
    </source>
</evidence>
<evidence type="ECO:0000256" key="6">
    <source>
        <dbReference type="ARBA" id="ARBA00022741"/>
    </source>
</evidence>
<evidence type="ECO:0000259" key="19">
    <source>
        <dbReference type="PROSITE" id="PS50948"/>
    </source>
</evidence>
<evidence type="ECO:0000256" key="12">
    <source>
        <dbReference type="ARBA" id="ARBA00047899"/>
    </source>
</evidence>
<keyword evidence="16" id="KW-0472">Membrane</keyword>
<keyword evidence="4 14" id="KW-0808">Transferase</keyword>
<keyword evidence="2 14" id="KW-0723">Serine/threonine-protein kinase</keyword>
<dbReference type="Proteomes" id="UP001497457">
    <property type="component" value="Chromosome 5rd"/>
</dbReference>
<evidence type="ECO:0000256" key="9">
    <source>
        <dbReference type="ARBA" id="ARBA00023157"/>
    </source>
</evidence>
<dbReference type="PIRSF" id="PIRSF000641">
    <property type="entry name" value="SRK"/>
    <property type="match status" value="1"/>
</dbReference>
<dbReference type="GO" id="GO:0051707">
    <property type="term" value="P:response to other organism"/>
    <property type="evidence" value="ECO:0007669"/>
    <property type="project" value="UniProtKB-ARBA"/>
</dbReference>
<gene>
    <name evidence="20" type="ORF">URODEC1_LOCUS102656</name>
</gene>
<dbReference type="GO" id="GO:0004674">
    <property type="term" value="F:protein serine/threonine kinase activity"/>
    <property type="evidence" value="ECO:0007669"/>
    <property type="project" value="UniProtKB-KW"/>
</dbReference>
<dbReference type="FunFam" id="2.90.10.10:FF:000005">
    <property type="entry name" value="G-type lectin S-receptor-like serine/threonine-protein kinase"/>
    <property type="match status" value="1"/>
</dbReference>
<dbReference type="Pfam" id="PF00069">
    <property type="entry name" value="Pkinase"/>
    <property type="match status" value="1"/>
</dbReference>
<keyword evidence="5" id="KW-0732">Signal</keyword>
<dbReference type="Gene3D" id="3.30.200.20">
    <property type="entry name" value="Phosphorylase Kinase, domain 1"/>
    <property type="match status" value="1"/>
</dbReference>
<dbReference type="CDD" id="cd00028">
    <property type="entry name" value="B_lectin"/>
    <property type="match status" value="1"/>
</dbReference>
<dbReference type="Pfam" id="PF00954">
    <property type="entry name" value="S_locus_glycop"/>
    <property type="match status" value="1"/>
</dbReference>
<evidence type="ECO:0000259" key="18">
    <source>
        <dbReference type="PROSITE" id="PS50927"/>
    </source>
</evidence>
<dbReference type="SMART" id="SM00473">
    <property type="entry name" value="PAN_AP"/>
    <property type="match status" value="1"/>
</dbReference>
<keyword evidence="8 14" id="KW-0067">ATP-binding</keyword>
<evidence type="ECO:0000256" key="13">
    <source>
        <dbReference type="ARBA" id="ARBA00048679"/>
    </source>
</evidence>
<dbReference type="InterPro" id="IPR000858">
    <property type="entry name" value="S_locus_glycoprot_dom"/>
</dbReference>
<evidence type="ECO:0000256" key="3">
    <source>
        <dbReference type="ARBA" id="ARBA00022536"/>
    </source>
</evidence>
<dbReference type="InterPro" id="IPR001480">
    <property type="entry name" value="Bulb-type_lectin_dom"/>
</dbReference>
<dbReference type="PROSITE" id="PS50927">
    <property type="entry name" value="BULB_LECTIN"/>
    <property type="match status" value="1"/>
</dbReference>
<dbReference type="Pfam" id="PF08276">
    <property type="entry name" value="PAN_2"/>
    <property type="match status" value="1"/>
</dbReference>
<evidence type="ECO:0000256" key="10">
    <source>
        <dbReference type="ARBA" id="ARBA00023170"/>
    </source>
</evidence>
<accession>A0ABC9F8J2</accession>
<dbReference type="PANTHER" id="PTHR32444">
    <property type="entry name" value="BULB-TYPE LECTIN DOMAIN-CONTAINING PROTEIN"/>
    <property type="match status" value="1"/>
</dbReference>
<evidence type="ECO:0000256" key="8">
    <source>
        <dbReference type="ARBA" id="ARBA00022840"/>
    </source>
</evidence>
<comment type="catalytic activity">
    <reaction evidence="12 14">
        <text>L-threonyl-[protein] + ATP = O-phospho-L-threonyl-[protein] + ADP + H(+)</text>
        <dbReference type="Rhea" id="RHEA:46608"/>
        <dbReference type="Rhea" id="RHEA-COMP:11060"/>
        <dbReference type="Rhea" id="RHEA-COMP:11605"/>
        <dbReference type="ChEBI" id="CHEBI:15378"/>
        <dbReference type="ChEBI" id="CHEBI:30013"/>
        <dbReference type="ChEBI" id="CHEBI:30616"/>
        <dbReference type="ChEBI" id="CHEBI:61977"/>
        <dbReference type="ChEBI" id="CHEBI:456216"/>
        <dbReference type="EC" id="2.7.11.1"/>
    </reaction>
</comment>
<keyword evidence="21" id="KW-1185">Reference proteome</keyword>